<feature type="domain" description="Major facilitator superfamily (MFS) profile" evidence="6">
    <location>
        <begin position="19"/>
        <end position="458"/>
    </location>
</feature>
<feature type="transmembrane region" description="Helical" evidence="5">
    <location>
        <begin position="139"/>
        <end position="159"/>
    </location>
</feature>
<dbReference type="OrthoDB" id="4484751at2"/>
<feature type="transmembrane region" description="Helical" evidence="5">
    <location>
        <begin position="110"/>
        <end position="130"/>
    </location>
</feature>
<evidence type="ECO:0000313" key="7">
    <source>
        <dbReference type="EMBL" id="SFO51880.1"/>
    </source>
</evidence>
<feature type="transmembrane region" description="Helical" evidence="5">
    <location>
        <begin position="171"/>
        <end position="190"/>
    </location>
</feature>
<feature type="transmembrane region" description="Helical" evidence="5">
    <location>
        <begin position="202"/>
        <end position="221"/>
    </location>
</feature>
<dbReference type="SUPFAM" id="SSF103473">
    <property type="entry name" value="MFS general substrate transporter"/>
    <property type="match status" value="1"/>
</dbReference>
<feature type="transmembrane region" description="Helical" evidence="5">
    <location>
        <begin position="338"/>
        <end position="359"/>
    </location>
</feature>
<dbReference type="PROSITE" id="PS50850">
    <property type="entry name" value="MFS"/>
    <property type="match status" value="1"/>
</dbReference>
<name>A0A1I5HV66_9PSEU</name>
<accession>A0A1I5HV66</accession>
<feature type="transmembrane region" description="Helical" evidence="5">
    <location>
        <begin position="271"/>
        <end position="291"/>
    </location>
</feature>
<protein>
    <submittedName>
        <fullName evidence="7">Predicted arabinose efflux permease, MFS family</fullName>
    </submittedName>
</protein>
<gene>
    <name evidence="7" type="ORF">SAMN05421854_10280</name>
</gene>
<dbReference type="GO" id="GO:0005886">
    <property type="term" value="C:plasma membrane"/>
    <property type="evidence" value="ECO:0007669"/>
    <property type="project" value="UniProtKB-SubCell"/>
</dbReference>
<dbReference type="InterPro" id="IPR020846">
    <property type="entry name" value="MFS_dom"/>
</dbReference>
<evidence type="ECO:0000256" key="5">
    <source>
        <dbReference type="SAM" id="Phobius"/>
    </source>
</evidence>
<dbReference type="Pfam" id="PF07690">
    <property type="entry name" value="MFS_1"/>
    <property type="match status" value="1"/>
</dbReference>
<dbReference type="EMBL" id="FOWC01000002">
    <property type="protein sequence ID" value="SFO51880.1"/>
    <property type="molecule type" value="Genomic_DNA"/>
</dbReference>
<dbReference type="Gene3D" id="1.20.1250.20">
    <property type="entry name" value="MFS general substrate transporter like domains"/>
    <property type="match status" value="1"/>
</dbReference>
<dbReference type="AlphaFoldDB" id="A0A1I5HV66"/>
<dbReference type="GO" id="GO:0022857">
    <property type="term" value="F:transmembrane transporter activity"/>
    <property type="evidence" value="ECO:0007669"/>
    <property type="project" value="InterPro"/>
</dbReference>
<keyword evidence="3 5" id="KW-1133">Transmembrane helix</keyword>
<dbReference type="Gene3D" id="1.20.1720.10">
    <property type="entry name" value="Multidrug resistance protein D"/>
    <property type="match status" value="1"/>
</dbReference>
<evidence type="ECO:0000256" key="1">
    <source>
        <dbReference type="ARBA" id="ARBA00004651"/>
    </source>
</evidence>
<sequence length="458" mass="47252">MSIAVREKRPEEDVRVWLVLAPLMLGALTYGVLGAVVVPALPLLQRDLHTNENGATWLLTAYFLAAAAATAVVGRLGDMVGKRRMLLIVLSVMAAGQLVCATADSLAPEIAGRALQGLAGGLFPLAIGIIRDEFPRERVAAGIGAVTATIGIGAVGIILPGLLLPGLSWHWLFWIPLVITLVTLAGTWSLVRESPVRPGGRINWLAAVLLVAGVTAVVLGISEGGTWGWSSGGTLGLLIGGAAVCAIWCVAEAASGNPLINVRLMRLRGVWTTNVVAFLSGTGLYAAFAVYPIFAQLPESAGFGYHASILAGGLYCLPMSIPSIVVSPFAGRLAARTGATAALVLGTLTTAAGFGYMALWNGHPYDMMISLGLMGLGFSIAFPTLLTVCVHSVPAENVAETTGMNTVVRMIGGAIGTQAAATVISGRDGLPTRDGFTAAFLILAAFAAVAAKFVSTRD</sequence>
<comment type="subcellular location">
    <subcellularLocation>
        <location evidence="1">Cell membrane</location>
        <topology evidence="1">Multi-pass membrane protein</topology>
    </subcellularLocation>
</comment>
<keyword evidence="2 5" id="KW-0812">Transmembrane</keyword>
<keyword evidence="4 5" id="KW-0472">Membrane</keyword>
<evidence type="ECO:0000256" key="2">
    <source>
        <dbReference type="ARBA" id="ARBA00022692"/>
    </source>
</evidence>
<dbReference type="PANTHER" id="PTHR23501">
    <property type="entry name" value="MAJOR FACILITATOR SUPERFAMILY"/>
    <property type="match status" value="1"/>
</dbReference>
<feature type="transmembrane region" description="Helical" evidence="5">
    <location>
        <begin position="436"/>
        <end position="454"/>
    </location>
</feature>
<evidence type="ECO:0000259" key="6">
    <source>
        <dbReference type="PROSITE" id="PS50850"/>
    </source>
</evidence>
<feature type="transmembrane region" description="Helical" evidence="5">
    <location>
        <begin position="54"/>
        <end position="73"/>
    </location>
</feature>
<feature type="transmembrane region" description="Helical" evidence="5">
    <location>
        <begin position="16"/>
        <end position="42"/>
    </location>
</feature>
<evidence type="ECO:0000256" key="3">
    <source>
        <dbReference type="ARBA" id="ARBA00022989"/>
    </source>
</evidence>
<feature type="transmembrane region" description="Helical" evidence="5">
    <location>
        <begin position="371"/>
        <end position="394"/>
    </location>
</feature>
<evidence type="ECO:0000313" key="8">
    <source>
        <dbReference type="Proteomes" id="UP000199137"/>
    </source>
</evidence>
<reference evidence="7 8" key="1">
    <citation type="submission" date="2016-10" db="EMBL/GenBank/DDBJ databases">
        <authorList>
            <person name="de Groot N.N."/>
        </authorList>
    </citation>
    <scope>NUCLEOTIDE SEQUENCE [LARGE SCALE GENOMIC DNA]</scope>
    <source>
        <strain evidence="7 8">DSM 44637</strain>
    </source>
</reference>
<proteinExistence type="predicted"/>
<feature type="transmembrane region" description="Helical" evidence="5">
    <location>
        <begin position="303"/>
        <end position="326"/>
    </location>
</feature>
<dbReference type="Proteomes" id="UP000199137">
    <property type="component" value="Unassembled WGS sequence"/>
</dbReference>
<feature type="transmembrane region" description="Helical" evidence="5">
    <location>
        <begin position="85"/>
        <end position="104"/>
    </location>
</feature>
<dbReference type="RefSeq" id="WP_093572840.1">
    <property type="nucleotide sequence ID" value="NZ_FOWC01000002.1"/>
</dbReference>
<dbReference type="PANTHER" id="PTHR23501:SF197">
    <property type="entry name" value="COMD"/>
    <property type="match status" value="1"/>
</dbReference>
<dbReference type="InterPro" id="IPR036259">
    <property type="entry name" value="MFS_trans_sf"/>
</dbReference>
<evidence type="ECO:0000256" key="4">
    <source>
        <dbReference type="ARBA" id="ARBA00023136"/>
    </source>
</evidence>
<feature type="transmembrane region" description="Helical" evidence="5">
    <location>
        <begin position="227"/>
        <end position="250"/>
    </location>
</feature>
<dbReference type="InterPro" id="IPR011701">
    <property type="entry name" value="MFS"/>
</dbReference>
<dbReference type="STRING" id="112413.SAMN05421854_10280"/>
<feature type="transmembrane region" description="Helical" evidence="5">
    <location>
        <begin position="406"/>
        <end position="424"/>
    </location>
</feature>
<organism evidence="7 8">
    <name type="scientific">Amycolatopsis rubida</name>
    <dbReference type="NCBI Taxonomy" id="112413"/>
    <lineage>
        <taxon>Bacteria</taxon>
        <taxon>Bacillati</taxon>
        <taxon>Actinomycetota</taxon>
        <taxon>Actinomycetes</taxon>
        <taxon>Pseudonocardiales</taxon>
        <taxon>Pseudonocardiaceae</taxon>
        <taxon>Amycolatopsis</taxon>
    </lineage>
</organism>